<dbReference type="PIRSF" id="PIRSF002741">
    <property type="entry name" value="MppA"/>
    <property type="match status" value="1"/>
</dbReference>
<dbReference type="GO" id="GO:0015833">
    <property type="term" value="P:peptide transport"/>
    <property type="evidence" value="ECO:0007669"/>
    <property type="project" value="TreeGrafter"/>
</dbReference>
<dbReference type="PROSITE" id="PS01040">
    <property type="entry name" value="SBP_BACTERIAL_5"/>
    <property type="match status" value="1"/>
</dbReference>
<keyword evidence="8" id="KW-1185">Reference proteome</keyword>
<evidence type="ECO:0000256" key="4">
    <source>
        <dbReference type="ARBA" id="ARBA00022729"/>
    </source>
</evidence>
<evidence type="ECO:0000259" key="6">
    <source>
        <dbReference type="Pfam" id="PF00496"/>
    </source>
</evidence>
<dbReference type="GO" id="GO:0043190">
    <property type="term" value="C:ATP-binding cassette (ABC) transporter complex"/>
    <property type="evidence" value="ECO:0007669"/>
    <property type="project" value="InterPro"/>
</dbReference>
<gene>
    <name evidence="7" type="ORF">SAMN05216454_1158</name>
</gene>
<dbReference type="STRING" id="215200.SAMN05216454_1158"/>
<dbReference type="RefSeq" id="WP_091975947.1">
    <property type="nucleotide sequence ID" value="NZ_CAUWDX010000022.1"/>
</dbReference>
<evidence type="ECO:0000256" key="5">
    <source>
        <dbReference type="SAM" id="SignalP"/>
    </source>
</evidence>
<dbReference type="InterPro" id="IPR000914">
    <property type="entry name" value="SBP_5_dom"/>
</dbReference>
<reference evidence="7 8" key="1">
    <citation type="submission" date="2016-10" db="EMBL/GenBank/DDBJ databases">
        <authorList>
            <person name="de Groot N.N."/>
        </authorList>
    </citation>
    <scope>NUCLEOTIDE SEQUENCE [LARGE SCALE GENOMIC DNA]</scope>
    <source>
        <strain evidence="7 8">Calf135</strain>
    </source>
</reference>
<comment type="subcellular location">
    <subcellularLocation>
        <location evidence="1">Cell membrane</location>
        <topology evidence="1">Lipid-anchor</topology>
    </subcellularLocation>
</comment>
<evidence type="ECO:0000256" key="1">
    <source>
        <dbReference type="ARBA" id="ARBA00004193"/>
    </source>
</evidence>
<dbReference type="SUPFAM" id="SSF53850">
    <property type="entry name" value="Periplasmic binding protein-like II"/>
    <property type="match status" value="1"/>
</dbReference>
<dbReference type="PANTHER" id="PTHR30290">
    <property type="entry name" value="PERIPLASMIC BINDING COMPONENT OF ABC TRANSPORTER"/>
    <property type="match status" value="1"/>
</dbReference>
<protein>
    <submittedName>
        <fullName evidence="7">Peptide/nickel transport system substrate-binding protein</fullName>
    </submittedName>
</protein>
<comment type="similarity">
    <text evidence="2">Belongs to the bacterial solute-binding protein 5 family.</text>
</comment>
<dbReference type="PROSITE" id="PS51257">
    <property type="entry name" value="PROKAR_LIPOPROTEIN"/>
    <property type="match status" value="1"/>
</dbReference>
<keyword evidence="3" id="KW-0813">Transport</keyword>
<dbReference type="AlphaFoldDB" id="A0A1H8JL99"/>
<dbReference type="InterPro" id="IPR023765">
    <property type="entry name" value="SBP_5_CS"/>
</dbReference>
<dbReference type="EMBL" id="FODF01000015">
    <property type="protein sequence ID" value="SEN81500.1"/>
    <property type="molecule type" value="Genomic_DNA"/>
</dbReference>
<dbReference type="Gene3D" id="3.10.105.10">
    <property type="entry name" value="Dipeptide-binding Protein, Domain 3"/>
    <property type="match status" value="1"/>
</dbReference>
<feature type="chain" id="PRO_5038544318" evidence="5">
    <location>
        <begin position="24"/>
        <end position="557"/>
    </location>
</feature>
<organism evidence="7 8">
    <name type="scientific">Peptostreptococcus russellii</name>
    <dbReference type="NCBI Taxonomy" id="215200"/>
    <lineage>
        <taxon>Bacteria</taxon>
        <taxon>Bacillati</taxon>
        <taxon>Bacillota</taxon>
        <taxon>Clostridia</taxon>
        <taxon>Peptostreptococcales</taxon>
        <taxon>Peptostreptococcaceae</taxon>
        <taxon>Peptostreptococcus</taxon>
    </lineage>
</organism>
<dbReference type="PANTHER" id="PTHR30290:SF9">
    <property type="entry name" value="OLIGOPEPTIDE-BINDING PROTEIN APPA"/>
    <property type="match status" value="1"/>
</dbReference>
<dbReference type="Gene3D" id="3.90.76.10">
    <property type="entry name" value="Dipeptide-binding Protein, Domain 1"/>
    <property type="match status" value="1"/>
</dbReference>
<evidence type="ECO:0000256" key="3">
    <source>
        <dbReference type="ARBA" id="ARBA00022448"/>
    </source>
</evidence>
<evidence type="ECO:0000256" key="2">
    <source>
        <dbReference type="ARBA" id="ARBA00005695"/>
    </source>
</evidence>
<dbReference type="Pfam" id="PF00496">
    <property type="entry name" value="SBP_bac_5"/>
    <property type="match status" value="1"/>
</dbReference>
<dbReference type="OrthoDB" id="9772924at2"/>
<dbReference type="FunFam" id="3.90.76.10:FF:000004">
    <property type="entry name" value="Peptide ABC transporter substrate-binding protein"/>
    <property type="match status" value="1"/>
</dbReference>
<dbReference type="GO" id="GO:1904680">
    <property type="term" value="F:peptide transmembrane transporter activity"/>
    <property type="evidence" value="ECO:0007669"/>
    <property type="project" value="TreeGrafter"/>
</dbReference>
<feature type="domain" description="Solute-binding protein family 5" evidence="6">
    <location>
        <begin position="85"/>
        <end position="467"/>
    </location>
</feature>
<proteinExistence type="inferred from homology"/>
<name>A0A1H8JL99_9FIRM</name>
<evidence type="ECO:0000313" key="7">
    <source>
        <dbReference type="EMBL" id="SEN81500.1"/>
    </source>
</evidence>
<accession>A0A1H8JL99</accession>
<dbReference type="GO" id="GO:0042597">
    <property type="term" value="C:periplasmic space"/>
    <property type="evidence" value="ECO:0007669"/>
    <property type="project" value="UniProtKB-ARBA"/>
</dbReference>
<dbReference type="InterPro" id="IPR039424">
    <property type="entry name" value="SBP_5"/>
</dbReference>
<sequence length="557" mass="62192">MKFSLKKCVSLALAAVMSAGILSGCGNSDKKESTSKGKDANTIVYGISTSPSGVFNPILTDSIYDDAVCEMIYTSLLKLDKEQNLKPYLAEKYEISPDQKTITFNLRKDLKWSDGKPLTSKDVAFTFTSLANKDYQGEHGEDVSMIVGAKEYKEGKADKVAGIETPDDNTIKLSFIQPYGPAITNLGTTGIIPEHIWSKVPEGKWKESKDLMSKPVGNGPFKLISFTEGQDAKFEKNDEFFGNKAKTNNIVFKVVSEDTVASDLKNGDIDLADVTNLKKADVEELKKDGFKVYKHQNTMFQYMGLNYRNPIFQDKKVREAIITAIDRGGMVEKLIEGNGEIKNVPMLSSSWAYPKEAKLLEYKYDTKKAEKLLEEAGYTKKDGVMTNSEGQQLSFKLDVPTGNSVREQAAQIIQENLKAVGIKVELNKMEFPALMEKVVGNHDFDMYMMGNNLTPDPDLTAYWSKNSISNTKGEMGWNISGFTTPELEAILVEGANTTDKDARKAAYKKFAEYMNEQIPWIYLFEQNVEIATSPKLEGFNPSVFRDFAEAENWKLAE</sequence>
<dbReference type="Gene3D" id="3.40.190.10">
    <property type="entry name" value="Periplasmic binding protein-like II"/>
    <property type="match status" value="1"/>
</dbReference>
<keyword evidence="4 5" id="KW-0732">Signal</keyword>
<dbReference type="Proteomes" id="UP000199512">
    <property type="component" value="Unassembled WGS sequence"/>
</dbReference>
<dbReference type="InterPro" id="IPR030678">
    <property type="entry name" value="Peptide/Ni-bd"/>
</dbReference>
<evidence type="ECO:0000313" key="8">
    <source>
        <dbReference type="Proteomes" id="UP000199512"/>
    </source>
</evidence>
<feature type="signal peptide" evidence="5">
    <location>
        <begin position="1"/>
        <end position="23"/>
    </location>
</feature>